<organism evidence="2 3">
    <name type="scientific">Populus alba x Populus x berolinensis</name>
    <dbReference type="NCBI Taxonomy" id="444605"/>
    <lineage>
        <taxon>Eukaryota</taxon>
        <taxon>Viridiplantae</taxon>
        <taxon>Streptophyta</taxon>
        <taxon>Embryophyta</taxon>
        <taxon>Tracheophyta</taxon>
        <taxon>Spermatophyta</taxon>
        <taxon>Magnoliopsida</taxon>
        <taxon>eudicotyledons</taxon>
        <taxon>Gunneridae</taxon>
        <taxon>Pentapetalae</taxon>
        <taxon>rosids</taxon>
        <taxon>fabids</taxon>
        <taxon>Malpighiales</taxon>
        <taxon>Salicaceae</taxon>
        <taxon>Saliceae</taxon>
        <taxon>Populus</taxon>
    </lineage>
</organism>
<comment type="caution">
    <text evidence="2">The sequence shown here is derived from an EMBL/GenBank/DDBJ whole genome shotgun (WGS) entry which is preliminary data.</text>
</comment>
<evidence type="ECO:0000256" key="1">
    <source>
        <dbReference type="SAM" id="Phobius"/>
    </source>
</evidence>
<dbReference type="EMBL" id="JAQIZT010000007">
    <property type="protein sequence ID" value="KAJ6991588.1"/>
    <property type="molecule type" value="Genomic_DNA"/>
</dbReference>
<evidence type="ECO:0000313" key="2">
    <source>
        <dbReference type="EMBL" id="KAJ6991588.1"/>
    </source>
</evidence>
<gene>
    <name evidence="2" type="ORF">NC653_019683</name>
</gene>
<evidence type="ECO:0000313" key="3">
    <source>
        <dbReference type="Proteomes" id="UP001164929"/>
    </source>
</evidence>
<dbReference type="AlphaFoldDB" id="A0AAD6QJK2"/>
<keyword evidence="1" id="KW-0812">Transmembrane</keyword>
<feature type="transmembrane region" description="Helical" evidence="1">
    <location>
        <begin position="21"/>
        <end position="40"/>
    </location>
</feature>
<keyword evidence="1" id="KW-1133">Transmembrane helix</keyword>
<name>A0AAD6QJK2_9ROSI</name>
<accession>A0AAD6QJK2</accession>
<sequence>MVLLLKKRKNICFANKIHKRPAIVVNVSFQLGFFFLFFSTPTPLYSNHSFQFFSSFSPLPSPPFFGVWKWPFIGEYQSFYERKQSPTP</sequence>
<keyword evidence="3" id="KW-1185">Reference proteome</keyword>
<reference evidence="2" key="1">
    <citation type="journal article" date="2023" name="Mol. Ecol. Resour.">
        <title>Chromosome-level genome assembly of a triploid poplar Populus alba 'Berolinensis'.</title>
        <authorList>
            <person name="Chen S."/>
            <person name="Yu Y."/>
            <person name="Wang X."/>
            <person name="Wang S."/>
            <person name="Zhang T."/>
            <person name="Zhou Y."/>
            <person name="He R."/>
            <person name="Meng N."/>
            <person name="Wang Y."/>
            <person name="Liu W."/>
            <person name="Liu Z."/>
            <person name="Liu J."/>
            <person name="Guo Q."/>
            <person name="Huang H."/>
            <person name="Sederoff R.R."/>
            <person name="Wang G."/>
            <person name="Qu G."/>
            <person name="Chen S."/>
        </authorList>
    </citation>
    <scope>NUCLEOTIDE SEQUENCE</scope>
    <source>
        <strain evidence="2">SC-2020</strain>
    </source>
</reference>
<keyword evidence="1" id="KW-0472">Membrane</keyword>
<dbReference type="Proteomes" id="UP001164929">
    <property type="component" value="Chromosome 7"/>
</dbReference>
<proteinExistence type="predicted"/>
<protein>
    <submittedName>
        <fullName evidence="2">Uncharacterized protein</fullName>
    </submittedName>
</protein>